<evidence type="ECO:0008006" key="3">
    <source>
        <dbReference type="Google" id="ProtNLM"/>
    </source>
</evidence>
<comment type="caution">
    <text evidence="1">The sequence shown here is derived from an EMBL/GenBank/DDBJ whole genome shotgun (WGS) entry which is preliminary data.</text>
</comment>
<dbReference type="Proteomes" id="UP001207654">
    <property type="component" value="Unassembled WGS sequence"/>
</dbReference>
<name>A0ABT4AGK6_9BACT</name>
<protein>
    <recommendedName>
        <fullName evidence="3">Lipoprotein</fullName>
    </recommendedName>
</protein>
<evidence type="ECO:0000313" key="1">
    <source>
        <dbReference type="EMBL" id="MCY1080806.1"/>
    </source>
</evidence>
<dbReference type="RefSeq" id="WP_267539436.1">
    <property type="nucleotide sequence ID" value="NZ_JAPNKA010000001.1"/>
</dbReference>
<accession>A0ABT4AGK6</accession>
<keyword evidence="2" id="KW-1185">Reference proteome</keyword>
<dbReference type="EMBL" id="JAPNKA010000001">
    <property type="protein sequence ID" value="MCY1080806.1"/>
    <property type="molecule type" value="Genomic_DNA"/>
</dbReference>
<organism evidence="1 2">
    <name type="scientific">Archangium lansingense</name>
    <dbReference type="NCBI Taxonomy" id="2995310"/>
    <lineage>
        <taxon>Bacteria</taxon>
        <taxon>Pseudomonadati</taxon>
        <taxon>Myxococcota</taxon>
        <taxon>Myxococcia</taxon>
        <taxon>Myxococcales</taxon>
        <taxon>Cystobacterineae</taxon>
        <taxon>Archangiaceae</taxon>
        <taxon>Archangium</taxon>
    </lineage>
</organism>
<sequence>MSTCHIGPRPAGARQRRCSEVLTLVALMLLAGCAGTTSQRAPTHYAQSMNSAVDGCLRNPGCYTATPGDEAVIPWLSRTVDAARTAVAAAKVLDAAEVARIESILVGCAKDANFKVNEDEFGQGNRPTREQCNEVVRQENGKDVTRAMELGDKKHDLALACVQRELGKIFPENFTVQPRYKYDPQTSRWRMLDPKKVAEWIRDGLFDLLLGTLVPDVVIHESGNPDKVQRVYDYKFPCLPDTKDKLRWRSYPKGHPHHPHNQGKKYKDALLNGERDPSFVSPQMGVTQ</sequence>
<reference evidence="1 2" key="1">
    <citation type="submission" date="2022-11" db="EMBL/GenBank/DDBJ databases">
        <title>Minimal conservation of predation-associated metabolite biosynthetic gene clusters underscores biosynthetic potential of Myxococcota including descriptions for ten novel species: Archangium lansinium sp. nov., Myxococcus landrumus sp. nov., Nannocystis bai.</title>
        <authorList>
            <person name="Ahearne A."/>
            <person name="Stevens C."/>
            <person name="Phillips K."/>
        </authorList>
    </citation>
    <scope>NUCLEOTIDE SEQUENCE [LARGE SCALE GENOMIC DNA]</scope>
    <source>
        <strain evidence="1 2">MIWBW</strain>
    </source>
</reference>
<proteinExistence type="predicted"/>
<gene>
    <name evidence="1" type="ORF">OV287_40810</name>
</gene>
<evidence type="ECO:0000313" key="2">
    <source>
        <dbReference type="Proteomes" id="UP001207654"/>
    </source>
</evidence>